<accession>A0A6G1CKG4</accession>
<dbReference type="EMBL" id="SPHZ02000009">
    <property type="protein sequence ID" value="KAF0900652.1"/>
    <property type="molecule type" value="Genomic_DNA"/>
</dbReference>
<evidence type="ECO:0000313" key="2">
    <source>
        <dbReference type="Proteomes" id="UP000479710"/>
    </source>
</evidence>
<proteinExistence type="predicted"/>
<dbReference type="AlphaFoldDB" id="A0A6G1CKG4"/>
<name>A0A6G1CKG4_9ORYZ</name>
<protein>
    <submittedName>
        <fullName evidence="1">Uncharacterized protein</fullName>
    </submittedName>
</protein>
<organism evidence="1 2">
    <name type="scientific">Oryza meyeriana var. granulata</name>
    <dbReference type="NCBI Taxonomy" id="110450"/>
    <lineage>
        <taxon>Eukaryota</taxon>
        <taxon>Viridiplantae</taxon>
        <taxon>Streptophyta</taxon>
        <taxon>Embryophyta</taxon>
        <taxon>Tracheophyta</taxon>
        <taxon>Spermatophyta</taxon>
        <taxon>Magnoliopsida</taxon>
        <taxon>Liliopsida</taxon>
        <taxon>Poales</taxon>
        <taxon>Poaceae</taxon>
        <taxon>BOP clade</taxon>
        <taxon>Oryzoideae</taxon>
        <taxon>Oryzeae</taxon>
        <taxon>Oryzinae</taxon>
        <taxon>Oryza</taxon>
        <taxon>Oryza meyeriana</taxon>
    </lineage>
</organism>
<comment type="caution">
    <text evidence="1">The sequence shown here is derived from an EMBL/GenBank/DDBJ whole genome shotgun (WGS) entry which is preliminary data.</text>
</comment>
<gene>
    <name evidence="1" type="ORF">E2562_033736</name>
</gene>
<dbReference type="Proteomes" id="UP000479710">
    <property type="component" value="Unassembled WGS sequence"/>
</dbReference>
<reference evidence="1 2" key="1">
    <citation type="submission" date="2019-11" db="EMBL/GenBank/DDBJ databases">
        <title>Whole genome sequence of Oryza granulata.</title>
        <authorList>
            <person name="Li W."/>
        </authorList>
    </citation>
    <scope>NUCLEOTIDE SEQUENCE [LARGE SCALE GENOMIC DNA]</scope>
    <source>
        <strain evidence="2">cv. Menghai</strain>
        <tissue evidence="1">Leaf</tissue>
    </source>
</reference>
<keyword evidence="2" id="KW-1185">Reference proteome</keyword>
<sequence length="65" mass="6659">MAASICEGCVGDFVGETKEAPAPVIWSGTVGIDCCEVTMSTAPTSIWGSDLARPARCRRKVVGGG</sequence>
<evidence type="ECO:0000313" key="1">
    <source>
        <dbReference type="EMBL" id="KAF0900652.1"/>
    </source>
</evidence>